<accession>A0A3N0ASX7</accession>
<dbReference type="RefSeq" id="WP_117284398.1">
    <property type="nucleotide sequence ID" value="NZ_JAMTCE010000006.1"/>
</dbReference>
<dbReference type="EMBL" id="QICA01000009">
    <property type="protein sequence ID" value="RNL37925.1"/>
    <property type="molecule type" value="Genomic_DNA"/>
</dbReference>
<gene>
    <name evidence="1" type="ORF">DMP10_06585</name>
</gene>
<dbReference type="AlphaFoldDB" id="A0A3N0ASX7"/>
<protein>
    <recommendedName>
        <fullName evidence="3">Zinc ribbon domain-containing protein</fullName>
    </recommendedName>
</protein>
<organism evidence="1 2">
    <name type="scientific">Adlercreutzia equolifaciens subsp. celatus DSM 18785</name>
    <dbReference type="NCBI Taxonomy" id="1121021"/>
    <lineage>
        <taxon>Bacteria</taxon>
        <taxon>Bacillati</taxon>
        <taxon>Actinomycetota</taxon>
        <taxon>Coriobacteriia</taxon>
        <taxon>Eggerthellales</taxon>
        <taxon>Eggerthellaceae</taxon>
        <taxon>Adlercreutzia</taxon>
    </lineage>
</organism>
<evidence type="ECO:0008006" key="3">
    <source>
        <dbReference type="Google" id="ProtNLM"/>
    </source>
</evidence>
<keyword evidence="2" id="KW-1185">Reference proteome</keyword>
<proteinExistence type="predicted"/>
<reference evidence="1 2" key="1">
    <citation type="journal article" date="2019" name="Microbiol. Resour. Announc.">
        <title>Draft Genome Sequences of Type Strains of Gordonibacter faecihominis, Paraeggerthella hongkongensis, Parvibacter caecicola,Slackia equolifaciens, Slackia faecicanis, and Slackia isoflavoniconvertens.</title>
        <authorList>
            <person name="Danylec N."/>
            <person name="Stoll D.A."/>
            <person name="Dotsch A."/>
            <person name="Huch M."/>
        </authorList>
    </citation>
    <scope>NUCLEOTIDE SEQUENCE [LARGE SCALE GENOMIC DNA]</scope>
    <source>
        <strain evidence="1 2">DSM 18785</strain>
    </source>
</reference>
<sequence>MDDLIKWEPQDNQHLTAKVEMMATPWGGSGVRIIPCCSLCGHAARGDDKYCGRCGARLERKEAE</sequence>
<dbReference type="Proteomes" id="UP000278327">
    <property type="component" value="Unassembled WGS sequence"/>
</dbReference>
<name>A0A3N0ASX7_9ACTN</name>
<evidence type="ECO:0000313" key="1">
    <source>
        <dbReference type="EMBL" id="RNL37925.1"/>
    </source>
</evidence>
<comment type="caution">
    <text evidence="1">The sequence shown here is derived from an EMBL/GenBank/DDBJ whole genome shotgun (WGS) entry which is preliminary data.</text>
</comment>
<evidence type="ECO:0000313" key="2">
    <source>
        <dbReference type="Proteomes" id="UP000278327"/>
    </source>
</evidence>